<sequence>MATGDEKLCKDPSKLLLATIDVGTQSLKVGAFTGEGELKELVKLYYKEPYSSPQEGFAEKDPDEYWEYIKKAFKLLWDSGINPSNIKAVCVTSQRATTLFLDENFKPLRPAILWLDQRKAQNPPKLGFLEFLFKIILLHKNLKEVQKKCPVNWVIENEPDTWEKTKRVCFLSTYINHKLTGKYIDSVANQVGYLPFNFKRQCWEKENNWKYKLFPVKREMLPELKSPSSTLGLVTQTAAQEIGLPKGIPVISGASDKACEVIGTGCTHPWQGCLGYGTTATINVNHSKYVEPFLFNPAYPSAIPEEYNIEYQVFRGFWLVTWFKQLAGKTEKELEELAKKVPPGCHGLVFQPYWNQGVRYPGMHARGCIVGFRDYHHRHHIYRALIEGLIFALKEGKEFIQRKTKIAIKELHISGGGSQSDLVAQCTADIMNLPVKRPRYSETSSLGAVILAATGIGIYPNVKTAIEHMIQDATTFQPIKENAELYDKLYKRIFKKLLPCLTPTYKELYKIFG</sequence>
<evidence type="ECO:0000256" key="1">
    <source>
        <dbReference type="ARBA" id="ARBA00009156"/>
    </source>
</evidence>
<dbReference type="InterPro" id="IPR018484">
    <property type="entry name" value="FGGY_N"/>
</dbReference>
<dbReference type="InterPro" id="IPR000577">
    <property type="entry name" value="Carb_kinase_FGGY"/>
</dbReference>
<feature type="domain" description="Carbohydrate kinase FGGY C-terminal" evidence="5">
    <location>
        <begin position="276"/>
        <end position="454"/>
    </location>
</feature>
<dbReference type="RefSeq" id="WP_068549086.1">
    <property type="nucleotide sequence ID" value="NZ_AP013035.1"/>
</dbReference>
<keyword evidence="7" id="KW-1185">Reference proteome</keyword>
<evidence type="ECO:0000259" key="4">
    <source>
        <dbReference type="Pfam" id="PF00370"/>
    </source>
</evidence>
<dbReference type="PATRIC" id="fig|1298851.3.peg.368"/>
<proteinExistence type="inferred from homology"/>
<dbReference type="CDD" id="cd07779">
    <property type="entry name" value="ASKHA_NBD_FGGY_YgcE-like"/>
    <property type="match status" value="1"/>
</dbReference>
<organism evidence="6 7">
    <name type="scientific">Thermosulfidibacter takaii (strain DSM 17441 / JCM 13301 / NBRC 103674 / ABI70S6)</name>
    <dbReference type="NCBI Taxonomy" id="1298851"/>
    <lineage>
        <taxon>Bacteria</taxon>
        <taxon>Pseudomonadati</taxon>
        <taxon>Thermosulfidibacterota</taxon>
        <taxon>Thermosulfidibacteria</taxon>
        <taxon>Thermosulfidibacterales</taxon>
        <taxon>Thermosulfidibacteraceae</taxon>
    </lineage>
</organism>
<evidence type="ECO:0000259" key="5">
    <source>
        <dbReference type="Pfam" id="PF02782"/>
    </source>
</evidence>
<dbReference type="EC" id="2.7.1.-" evidence="6"/>
<name>A0A0S3QS68_THET7</name>
<feature type="domain" description="Carbohydrate kinase FGGY N-terminal" evidence="4">
    <location>
        <begin position="19"/>
        <end position="263"/>
    </location>
</feature>
<keyword evidence="3 6" id="KW-0418">Kinase</keyword>
<keyword evidence="2 6" id="KW-0808">Transferase</keyword>
<dbReference type="PIRSF" id="PIRSF000538">
    <property type="entry name" value="GlpK"/>
    <property type="match status" value="1"/>
</dbReference>
<evidence type="ECO:0000256" key="3">
    <source>
        <dbReference type="ARBA" id="ARBA00022777"/>
    </source>
</evidence>
<protein>
    <submittedName>
        <fullName evidence="6">Carbohydrate kinase FGGY</fullName>
        <ecNumber evidence="6">2.7.1.-</ecNumber>
    </submittedName>
</protein>
<accession>A0A0S3QS68</accession>
<dbReference type="GO" id="GO:0016301">
    <property type="term" value="F:kinase activity"/>
    <property type="evidence" value="ECO:0007669"/>
    <property type="project" value="UniProtKB-KW"/>
</dbReference>
<dbReference type="KEGG" id="ttk:TST_0356"/>
<evidence type="ECO:0000313" key="7">
    <source>
        <dbReference type="Proteomes" id="UP000063234"/>
    </source>
</evidence>
<dbReference type="Pfam" id="PF00370">
    <property type="entry name" value="FGGY_N"/>
    <property type="match status" value="1"/>
</dbReference>
<dbReference type="STRING" id="1298851.TST_0356"/>
<reference evidence="7" key="1">
    <citation type="journal article" date="2018" name="Science">
        <title>A primordial and reversible TCA cycle in a facultatively chemolithoautotrophic thermophile.</title>
        <authorList>
            <person name="Nunoura T."/>
            <person name="Chikaraishi Y."/>
            <person name="Izaki R."/>
            <person name="Suwa T."/>
            <person name="Sato T."/>
            <person name="Harada T."/>
            <person name="Mori K."/>
            <person name="Kato Y."/>
            <person name="Miyazaki M."/>
            <person name="Shimamura S."/>
            <person name="Yanagawa K."/>
            <person name="Shuto A."/>
            <person name="Ohkouchi N."/>
            <person name="Fujita N."/>
            <person name="Takaki Y."/>
            <person name="Atomi H."/>
            <person name="Takai K."/>
        </authorList>
    </citation>
    <scope>NUCLEOTIDE SEQUENCE [LARGE SCALE GENOMIC DNA]</scope>
    <source>
        <strain evidence="7">DSM 17441 / JCM 13301 / NBRC 103674 / ABI70S6</strain>
    </source>
</reference>
<dbReference type="Pfam" id="PF02782">
    <property type="entry name" value="FGGY_C"/>
    <property type="match status" value="1"/>
</dbReference>
<comment type="similarity">
    <text evidence="1">Belongs to the FGGY kinase family.</text>
</comment>
<evidence type="ECO:0000256" key="2">
    <source>
        <dbReference type="ARBA" id="ARBA00022679"/>
    </source>
</evidence>
<dbReference type="Gene3D" id="3.30.420.40">
    <property type="match status" value="2"/>
</dbReference>
<dbReference type="InterPro" id="IPR050406">
    <property type="entry name" value="FGGY_Carb_Kinase"/>
</dbReference>
<dbReference type="SUPFAM" id="SSF53067">
    <property type="entry name" value="Actin-like ATPase domain"/>
    <property type="match status" value="2"/>
</dbReference>
<dbReference type="Proteomes" id="UP000063234">
    <property type="component" value="Chromosome"/>
</dbReference>
<dbReference type="OrthoDB" id="9805576at2"/>
<dbReference type="EMBL" id="AP013035">
    <property type="protein sequence ID" value="BAT71164.1"/>
    <property type="molecule type" value="Genomic_DNA"/>
</dbReference>
<dbReference type="PANTHER" id="PTHR43095">
    <property type="entry name" value="SUGAR KINASE"/>
    <property type="match status" value="1"/>
</dbReference>
<dbReference type="InterPro" id="IPR043129">
    <property type="entry name" value="ATPase_NBD"/>
</dbReference>
<dbReference type="InterPro" id="IPR018485">
    <property type="entry name" value="FGGY_C"/>
</dbReference>
<dbReference type="PANTHER" id="PTHR43095:SF5">
    <property type="entry name" value="XYLULOSE KINASE"/>
    <property type="match status" value="1"/>
</dbReference>
<dbReference type="GO" id="GO:0005975">
    <property type="term" value="P:carbohydrate metabolic process"/>
    <property type="evidence" value="ECO:0007669"/>
    <property type="project" value="InterPro"/>
</dbReference>
<evidence type="ECO:0000313" key="6">
    <source>
        <dbReference type="EMBL" id="BAT71164.1"/>
    </source>
</evidence>
<gene>
    <name evidence="6" type="primary">e2.7</name>
    <name evidence="6" type="ORF">TST_0356</name>
</gene>
<dbReference type="AlphaFoldDB" id="A0A0S3QS68"/>